<sequence length="350" mass="39120">MRATSLLSIAFAAAVAQGAVIRDASATCTKPAQRKEWRTLTRKEQTSFIDAIKCLSNLPRGTSLAPRGDTPDIPAFNNASSYYDDFVYAHMDSNIKDHFTGIFLPWHRWFLHTFLEALQDQCGYKGVFPYWNWTLDVKNVTASPLFNPNKQYGLGSFGTTEADNYTVHDGALTGIVRAYPTPHSIARHFDLYPFKQQVFPFEFPIPDMPATDAFTPEAIESIVNGSKGNYTDFAYKIDGVRAQGPHNAAHLMMGGDLSSLLWSPNDPIFFLHHAMLDCTWEKWQNRRRENMWAIGGGLTQDVANFDTYPVGAPPAAKMSSELPTVGLTPPVTVLEMMSTKNANLCYQCVW</sequence>
<dbReference type="PROSITE" id="PS00498">
    <property type="entry name" value="TYROSINASE_2"/>
    <property type="match status" value="1"/>
</dbReference>
<feature type="signal peptide" evidence="3">
    <location>
        <begin position="1"/>
        <end position="18"/>
    </location>
</feature>
<dbReference type="SUPFAM" id="SSF48056">
    <property type="entry name" value="Di-copper centre-containing domain"/>
    <property type="match status" value="1"/>
</dbReference>
<dbReference type="Pfam" id="PF00264">
    <property type="entry name" value="Tyrosinase"/>
    <property type="match status" value="1"/>
</dbReference>
<evidence type="ECO:0000256" key="3">
    <source>
        <dbReference type="SAM" id="SignalP"/>
    </source>
</evidence>
<keyword evidence="3" id="KW-0732">Signal</keyword>
<dbReference type="PANTHER" id="PTHR11474">
    <property type="entry name" value="TYROSINASE FAMILY MEMBER"/>
    <property type="match status" value="1"/>
</dbReference>
<dbReference type="GO" id="GO:0016491">
    <property type="term" value="F:oxidoreductase activity"/>
    <property type="evidence" value="ECO:0007669"/>
    <property type="project" value="InterPro"/>
</dbReference>
<dbReference type="EMBL" id="SSOP01000485">
    <property type="protein sequence ID" value="KAB5588330.1"/>
    <property type="molecule type" value="Genomic_DNA"/>
</dbReference>
<dbReference type="AlphaFoldDB" id="A0A5N5Q961"/>
<reference evidence="5 6" key="1">
    <citation type="journal article" date="2019" name="Fungal Biol. Biotechnol.">
        <title>Draft genome sequence of fastidious pathogen Ceratobasidium theobromae, which causes vascular-streak dieback in Theobroma cacao.</title>
        <authorList>
            <person name="Ali S.S."/>
            <person name="Asman A."/>
            <person name="Shao J."/>
            <person name="Firmansyah A.P."/>
            <person name="Susilo A.W."/>
            <person name="Rosmana A."/>
            <person name="McMahon P."/>
            <person name="Junaid M."/>
            <person name="Guest D."/>
            <person name="Kheng T.Y."/>
            <person name="Meinhardt L.W."/>
            <person name="Bailey B.A."/>
        </authorList>
    </citation>
    <scope>NUCLEOTIDE SEQUENCE [LARGE SCALE GENOMIC DNA]</scope>
    <source>
        <strain evidence="5 6">CT2</strain>
    </source>
</reference>
<feature type="domain" description="Tyrosinase copper-binding" evidence="4">
    <location>
        <begin position="266"/>
        <end position="277"/>
    </location>
</feature>
<dbReference type="PRINTS" id="PR00092">
    <property type="entry name" value="TYROSINASE"/>
</dbReference>
<evidence type="ECO:0000256" key="2">
    <source>
        <dbReference type="ARBA" id="ARBA00023008"/>
    </source>
</evidence>
<dbReference type="InterPro" id="IPR002227">
    <property type="entry name" value="Tyrosinase_Cu-bd"/>
</dbReference>
<keyword evidence="6" id="KW-1185">Reference proteome</keyword>
<evidence type="ECO:0000313" key="6">
    <source>
        <dbReference type="Proteomes" id="UP000383932"/>
    </source>
</evidence>
<evidence type="ECO:0000256" key="1">
    <source>
        <dbReference type="ARBA" id="ARBA00022723"/>
    </source>
</evidence>
<keyword evidence="1" id="KW-0479">Metal-binding</keyword>
<protein>
    <submittedName>
        <fullName evidence="5">Tyrosinase tyrosinase: common central domain containing protein</fullName>
    </submittedName>
</protein>
<evidence type="ECO:0000259" key="4">
    <source>
        <dbReference type="PROSITE" id="PS00498"/>
    </source>
</evidence>
<feature type="chain" id="PRO_5024463020" evidence="3">
    <location>
        <begin position="19"/>
        <end position="350"/>
    </location>
</feature>
<dbReference type="InterPro" id="IPR050316">
    <property type="entry name" value="Tyrosinase/Hemocyanin"/>
</dbReference>
<dbReference type="Proteomes" id="UP000383932">
    <property type="component" value="Unassembled WGS sequence"/>
</dbReference>
<gene>
    <name evidence="5" type="ORF">CTheo_8225</name>
</gene>
<keyword evidence="2" id="KW-0186">Copper</keyword>
<comment type="caution">
    <text evidence="5">The sequence shown here is derived from an EMBL/GenBank/DDBJ whole genome shotgun (WGS) entry which is preliminary data.</text>
</comment>
<dbReference type="InterPro" id="IPR008922">
    <property type="entry name" value="Di-copper_centre_dom_sf"/>
</dbReference>
<evidence type="ECO:0000313" key="5">
    <source>
        <dbReference type="EMBL" id="KAB5588330.1"/>
    </source>
</evidence>
<organism evidence="5 6">
    <name type="scientific">Ceratobasidium theobromae</name>
    <dbReference type="NCBI Taxonomy" id="1582974"/>
    <lineage>
        <taxon>Eukaryota</taxon>
        <taxon>Fungi</taxon>
        <taxon>Dikarya</taxon>
        <taxon>Basidiomycota</taxon>
        <taxon>Agaricomycotina</taxon>
        <taxon>Agaricomycetes</taxon>
        <taxon>Cantharellales</taxon>
        <taxon>Ceratobasidiaceae</taxon>
        <taxon>Ceratobasidium</taxon>
    </lineage>
</organism>
<dbReference type="GO" id="GO:0046872">
    <property type="term" value="F:metal ion binding"/>
    <property type="evidence" value="ECO:0007669"/>
    <property type="project" value="UniProtKB-KW"/>
</dbReference>
<dbReference type="Gene3D" id="1.10.1280.10">
    <property type="entry name" value="Di-copper center containing domain from catechol oxidase"/>
    <property type="match status" value="1"/>
</dbReference>
<name>A0A5N5Q961_9AGAM</name>
<proteinExistence type="predicted"/>
<dbReference type="OrthoDB" id="6132182at2759"/>
<accession>A0A5N5Q961</accession>
<dbReference type="PANTHER" id="PTHR11474:SF126">
    <property type="entry name" value="TYROSINASE-LIKE PROTEIN TYR-1-RELATED"/>
    <property type="match status" value="1"/>
</dbReference>